<dbReference type="Proteomes" id="UP000789920">
    <property type="component" value="Unassembled WGS sequence"/>
</dbReference>
<comment type="caution">
    <text evidence="1">The sequence shown here is derived from an EMBL/GenBank/DDBJ whole genome shotgun (WGS) entry which is preliminary data.</text>
</comment>
<name>A0ACA9SA53_9GLOM</name>
<evidence type="ECO:0000313" key="2">
    <source>
        <dbReference type="Proteomes" id="UP000789920"/>
    </source>
</evidence>
<gene>
    <name evidence="1" type="ORF">RPERSI_LOCUS28115</name>
</gene>
<accession>A0ACA9SA53</accession>
<evidence type="ECO:0000313" key="1">
    <source>
        <dbReference type="EMBL" id="CAG8831362.1"/>
    </source>
</evidence>
<organism evidence="1 2">
    <name type="scientific">Racocetra persica</name>
    <dbReference type="NCBI Taxonomy" id="160502"/>
    <lineage>
        <taxon>Eukaryota</taxon>
        <taxon>Fungi</taxon>
        <taxon>Fungi incertae sedis</taxon>
        <taxon>Mucoromycota</taxon>
        <taxon>Glomeromycotina</taxon>
        <taxon>Glomeromycetes</taxon>
        <taxon>Diversisporales</taxon>
        <taxon>Gigasporaceae</taxon>
        <taxon>Racocetra</taxon>
    </lineage>
</organism>
<dbReference type="EMBL" id="CAJVQC010101255">
    <property type="protein sequence ID" value="CAG8831362.1"/>
    <property type="molecule type" value="Genomic_DNA"/>
</dbReference>
<keyword evidence="2" id="KW-1185">Reference proteome</keyword>
<protein>
    <submittedName>
        <fullName evidence="1">19717_t:CDS:1</fullName>
    </submittedName>
</protein>
<sequence length="319" mass="35506">MPSHIALLVVVTAVRTNSICSYGHAKYKLTEQTSRTIRWKYFFSTNSPSQLFAPGDLVFISGRCVVENSEQCVTIVYASIIDNNSSREFDLTGVPICIPHCMVFVLVNHNPKQTKEFIHFGIETVEYNAVTGSSNIKMEIIILYPSQSTRFKHLGTSGSNIKVGNTYLVSGLLKFSDSGKIMIKASDIDFSKLPPLNLMLPEISSSTSSTTRSIIDIIADDIDSNTDQSSTKPSSIRYNNILASSSFATLSASTAADIEINSSVEKNNYIDLNAEDNNCECDSDHKYNENEDSEDDQPKKRKRSARINKKDKGKKYYEK</sequence>
<reference evidence="1" key="1">
    <citation type="submission" date="2021-06" db="EMBL/GenBank/DDBJ databases">
        <authorList>
            <person name="Kallberg Y."/>
            <person name="Tangrot J."/>
            <person name="Rosling A."/>
        </authorList>
    </citation>
    <scope>NUCLEOTIDE SEQUENCE</scope>
    <source>
        <strain evidence="1">MA461A</strain>
    </source>
</reference>
<proteinExistence type="predicted"/>